<dbReference type="SUPFAM" id="SSF56112">
    <property type="entry name" value="Protein kinase-like (PK-like)"/>
    <property type="match status" value="1"/>
</dbReference>
<dbReference type="InterPro" id="IPR002374">
    <property type="entry name" value="cGMP_dep_kinase"/>
</dbReference>
<dbReference type="PROSITE" id="PS00888">
    <property type="entry name" value="CNMP_BINDING_1"/>
    <property type="match status" value="2"/>
</dbReference>
<keyword evidence="7" id="KW-0418">Kinase</keyword>
<accession>A0A7S2UDW4</accession>
<dbReference type="InterPro" id="IPR017441">
    <property type="entry name" value="Protein_kinase_ATP_BS"/>
</dbReference>
<feature type="domain" description="Cyclic nucleotide-binding" evidence="17">
    <location>
        <begin position="362"/>
        <end position="469"/>
    </location>
</feature>
<dbReference type="PIRSF" id="PIRSF000559">
    <property type="entry name" value="cGMP-dep_kinase"/>
    <property type="match status" value="1"/>
</dbReference>
<dbReference type="PANTHER" id="PTHR24353:SF143">
    <property type="entry name" value="PROTEIN KINASE DOMAIN-CONTAINING PROTEIN"/>
    <property type="match status" value="1"/>
</dbReference>
<dbReference type="InterPro" id="IPR000595">
    <property type="entry name" value="cNMP-bd_dom"/>
</dbReference>
<feature type="domain" description="AGC-kinase C-terminal" evidence="18">
    <location>
        <begin position="767"/>
        <end position="823"/>
    </location>
</feature>
<dbReference type="Gene3D" id="1.10.510.10">
    <property type="entry name" value="Transferase(Phosphotransferase) domain 1"/>
    <property type="match status" value="1"/>
</dbReference>
<evidence type="ECO:0000256" key="12">
    <source>
        <dbReference type="PIRSR" id="PIRSR000559-1"/>
    </source>
</evidence>
<keyword evidence="6 13" id="KW-0547">Nucleotide-binding</keyword>
<name>A0A7S2UDW4_9STRA</name>
<dbReference type="PROSITE" id="PS51285">
    <property type="entry name" value="AGC_KINASE_CTER"/>
    <property type="match status" value="1"/>
</dbReference>
<evidence type="ECO:0000256" key="6">
    <source>
        <dbReference type="ARBA" id="ARBA00022741"/>
    </source>
</evidence>
<feature type="compositionally biased region" description="Pro residues" evidence="15">
    <location>
        <begin position="11"/>
        <end position="26"/>
    </location>
</feature>
<dbReference type="InterPro" id="IPR018490">
    <property type="entry name" value="cNMP-bd_dom_sf"/>
</dbReference>
<evidence type="ECO:0000256" key="5">
    <source>
        <dbReference type="ARBA" id="ARBA00022679"/>
    </source>
</evidence>
<dbReference type="SMART" id="SM00100">
    <property type="entry name" value="cNMP"/>
    <property type="match status" value="3"/>
</dbReference>
<evidence type="ECO:0000256" key="8">
    <source>
        <dbReference type="ARBA" id="ARBA00022840"/>
    </source>
</evidence>
<dbReference type="GO" id="GO:0005524">
    <property type="term" value="F:ATP binding"/>
    <property type="evidence" value="ECO:0007669"/>
    <property type="project" value="UniProtKB-UniRule"/>
</dbReference>
<feature type="region of interest" description="Disordered" evidence="15">
    <location>
        <begin position="1"/>
        <end position="38"/>
    </location>
</feature>
<feature type="domain" description="Cyclic nucleotide-binding" evidence="17">
    <location>
        <begin position="230"/>
        <end position="335"/>
    </location>
</feature>
<keyword evidence="4" id="KW-0140">cGMP</keyword>
<evidence type="ECO:0000256" key="4">
    <source>
        <dbReference type="ARBA" id="ARBA00022535"/>
    </source>
</evidence>
<dbReference type="PROSITE" id="PS00107">
    <property type="entry name" value="PROTEIN_KINASE_ATP"/>
    <property type="match status" value="1"/>
</dbReference>
<reference evidence="19" key="1">
    <citation type="submission" date="2021-01" db="EMBL/GenBank/DDBJ databases">
        <authorList>
            <person name="Corre E."/>
            <person name="Pelletier E."/>
            <person name="Niang G."/>
            <person name="Scheremetjew M."/>
            <person name="Finn R."/>
            <person name="Kale V."/>
            <person name="Holt S."/>
            <person name="Cochrane G."/>
            <person name="Meng A."/>
            <person name="Brown T."/>
            <person name="Cohen L."/>
        </authorList>
    </citation>
    <scope>NUCLEOTIDE SEQUENCE</scope>
    <source>
        <strain evidence="19">CCMP2084</strain>
    </source>
</reference>
<dbReference type="GO" id="GO:0004691">
    <property type="term" value="F:cAMP-dependent protein kinase activity"/>
    <property type="evidence" value="ECO:0007669"/>
    <property type="project" value="TreeGrafter"/>
</dbReference>
<dbReference type="PRINTS" id="PR00103">
    <property type="entry name" value="CAMPKINASE"/>
</dbReference>
<keyword evidence="3" id="KW-0723">Serine/threonine-protein kinase</keyword>
<feature type="binding site" evidence="13 14">
    <location>
        <position position="530"/>
    </location>
    <ligand>
        <name>ATP</name>
        <dbReference type="ChEBI" id="CHEBI:30616"/>
    </ligand>
</feature>
<evidence type="ECO:0000256" key="2">
    <source>
        <dbReference type="ARBA" id="ARBA00012428"/>
    </source>
</evidence>
<organism evidence="19">
    <name type="scientific">Attheya septentrionalis</name>
    <dbReference type="NCBI Taxonomy" id="420275"/>
    <lineage>
        <taxon>Eukaryota</taxon>
        <taxon>Sar</taxon>
        <taxon>Stramenopiles</taxon>
        <taxon>Ochrophyta</taxon>
        <taxon>Bacillariophyta</taxon>
        <taxon>Coscinodiscophyceae</taxon>
        <taxon>Chaetocerotophycidae</taxon>
        <taxon>Chaetocerotales</taxon>
        <taxon>Attheyaceae</taxon>
        <taxon>Attheya</taxon>
    </lineage>
</organism>
<feature type="binding site" evidence="13">
    <location>
        <begin position="501"/>
        <end position="509"/>
    </location>
    <ligand>
        <name>ATP</name>
        <dbReference type="ChEBI" id="CHEBI:30616"/>
    </ligand>
</feature>
<evidence type="ECO:0000256" key="14">
    <source>
        <dbReference type="PROSITE-ProRule" id="PRU10141"/>
    </source>
</evidence>
<evidence type="ECO:0000256" key="7">
    <source>
        <dbReference type="ARBA" id="ARBA00022777"/>
    </source>
</evidence>
<evidence type="ECO:0000256" key="1">
    <source>
        <dbReference type="ARBA" id="ARBA00006352"/>
    </source>
</evidence>
<dbReference type="EMBL" id="HBHQ01012627">
    <property type="protein sequence ID" value="CAD9816582.1"/>
    <property type="molecule type" value="Transcribed_RNA"/>
</dbReference>
<comment type="similarity">
    <text evidence="1">Belongs to the protein kinase superfamily. AGC Ser/Thr protein kinase family. cGMP subfamily.</text>
</comment>
<dbReference type="PANTHER" id="PTHR24353">
    <property type="entry name" value="CYCLIC NUCLEOTIDE-DEPENDENT PROTEIN KINASE"/>
    <property type="match status" value="1"/>
</dbReference>
<evidence type="ECO:0000256" key="10">
    <source>
        <dbReference type="ARBA" id="ARBA00047298"/>
    </source>
</evidence>
<evidence type="ECO:0000259" key="17">
    <source>
        <dbReference type="PROSITE" id="PS50042"/>
    </source>
</evidence>
<evidence type="ECO:0000256" key="11">
    <source>
        <dbReference type="ARBA" id="ARBA00047462"/>
    </source>
</evidence>
<comment type="catalytic activity">
    <reaction evidence="11">
        <text>L-seryl-[protein] + ATP = O-phospho-L-seryl-[protein] + ADP + H(+)</text>
        <dbReference type="Rhea" id="RHEA:17989"/>
        <dbReference type="Rhea" id="RHEA-COMP:9863"/>
        <dbReference type="Rhea" id="RHEA-COMP:11604"/>
        <dbReference type="ChEBI" id="CHEBI:15378"/>
        <dbReference type="ChEBI" id="CHEBI:29999"/>
        <dbReference type="ChEBI" id="CHEBI:30616"/>
        <dbReference type="ChEBI" id="CHEBI:83421"/>
        <dbReference type="ChEBI" id="CHEBI:456216"/>
        <dbReference type="EC" id="2.7.11.12"/>
    </reaction>
</comment>
<dbReference type="GO" id="GO:0004692">
    <property type="term" value="F:cGMP-dependent protein kinase activity"/>
    <property type="evidence" value="ECO:0007669"/>
    <property type="project" value="UniProtKB-EC"/>
</dbReference>
<dbReference type="EC" id="2.7.11.12" evidence="2"/>
<keyword evidence="8 13" id="KW-0067">ATP-binding</keyword>
<dbReference type="InterPro" id="IPR008271">
    <property type="entry name" value="Ser/Thr_kinase_AS"/>
</dbReference>
<comment type="catalytic activity">
    <reaction evidence="10">
        <text>L-threonyl-[protein] + ATP = O-phospho-L-threonyl-[protein] + ADP + H(+)</text>
        <dbReference type="Rhea" id="RHEA:46608"/>
        <dbReference type="Rhea" id="RHEA-COMP:11060"/>
        <dbReference type="Rhea" id="RHEA-COMP:11605"/>
        <dbReference type="ChEBI" id="CHEBI:15378"/>
        <dbReference type="ChEBI" id="CHEBI:30013"/>
        <dbReference type="ChEBI" id="CHEBI:30616"/>
        <dbReference type="ChEBI" id="CHEBI:61977"/>
        <dbReference type="ChEBI" id="CHEBI:456216"/>
        <dbReference type="EC" id="2.7.11.12"/>
    </reaction>
</comment>
<keyword evidence="5" id="KW-0808">Transferase</keyword>
<keyword evidence="9" id="KW-0142">cGMP-binding</keyword>
<feature type="active site" description="Proton acceptor" evidence="12">
    <location>
        <position position="627"/>
    </location>
</feature>
<evidence type="ECO:0000256" key="13">
    <source>
        <dbReference type="PIRSR" id="PIRSR000559-2"/>
    </source>
</evidence>
<feature type="domain" description="Protein kinase" evidence="16">
    <location>
        <begin position="495"/>
        <end position="762"/>
    </location>
</feature>
<dbReference type="InterPro" id="IPR014710">
    <property type="entry name" value="RmlC-like_jellyroll"/>
</dbReference>
<dbReference type="Pfam" id="PF00069">
    <property type="entry name" value="Pkinase"/>
    <property type="match status" value="1"/>
</dbReference>
<evidence type="ECO:0000259" key="16">
    <source>
        <dbReference type="PROSITE" id="PS50011"/>
    </source>
</evidence>
<dbReference type="Gene3D" id="3.30.200.20">
    <property type="entry name" value="Phosphorylase Kinase, domain 1"/>
    <property type="match status" value="1"/>
</dbReference>
<dbReference type="InterPro" id="IPR000961">
    <property type="entry name" value="AGC-kinase_C"/>
</dbReference>
<dbReference type="PROSITE" id="PS50042">
    <property type="entry name" value="CNMP_BINDING_3"/>
    <property type="match status" value="3"/>
</dbReference>
<evidence type="ECO:0000256" key="15">
    <source>
        <dbReference type="SAM" id="MobiDB-lite"/>
    </source>
</evidence>
<proteinExistence type="inferred from homology"/>
<protein>
    <recommendedName>
        <fullName evidence="2">cGMP-dependent protein kinase</fullName>
        <ecNumber evidence="2">2.7.11.12</ecNumber>
    </recommendedName>
</protein>
<dbReference type="Pfam" id="PF00027">
    <property type="entry name" value="cNMP_binding"/>
    <property type="match status" value="3"/>
</dbReference>
<gene>
    <name evidence="19" type="ORF">ASEP1449_LOCUS8414</name>
</gene>
<dbReference type="GO" id="GO:0005952">
    <property type="term" value="C:cAMP-dependent protein kinase complex"/>
    <property type="evidence" value="ECO:0007669"/>
    <property type="project" value="TreeGrafter"/>
</dbReference>
<dbReference type="InterPro" id="IPR011009">
    <property type="entry name" value="Kinase-like_dom_sf"/>
</dbReference>
<dbReference type="AlphaFoldDB" id="A0A7S2UDW4"/>
<dbReference type="PROSITE" id="PS00108">
    <property type="entry name" value="PROTEIN_KINASE_ST"/>
    <property type="match status" value="1"/>
</dbReference>
<evidence type="ECO:0000313" key="19">
    <source>
        <dbReference type="EMBL" id="CAD9816582.1"/>
    </source>
</evidence>
<feature type="domain" description="Cyclic nucleotide-binding" evidence="17">
    <location>
        <begin position="110"/>
        <end position="227"/>
    </location>
</feature>
<dbReference type="InterPro" id="IPR000719">
    <property type="entry name" value="Prot_kinase_dom"/>
</dbReference>
<evidence type="ECO:0000259" key="18">
    <source>
        <dbReference type="PROSITE" id="PS51285"/>
    </source>
</evidence>
<dbReference type="InterPro" id="IPR018488">
    <property type="entry name" value="cNMP-bd_CS"/>
</dbReference>
<dbReference type="SUPFAM" id="SSF51206">
    <property type="entry name" value="cAMP-binding domain-like"/>
    <property type="match status" value="3"/>
</dbReference>
<dbReference type="GO" id="GO:0030553">
    <property type="term" value="F:cGMP binding"/>
    <property type="evidence" value="ECO:0007669"/>
    <property type="project" value="UniProtKB-KW"/>
</dbReference>
<evidence type="ECO:0000256" key="3">
    <source>
        <dbReference type="ARBA" id="ARBA00022527"/>
    </source>
</evidence>
<dbReference type="PROSITE" id="PS50011">
    <property type="entry name" value="PROTEIN_KINASE_DOM"/>
    <property type="match status" value="1"/>
</dbReference>
<evidence type="ECO:0000256" key="9">
    <source>
        <dbReference type="ARBA" id="ARBA00022992"/>
    </source>
</evidence>
<dbReference type="SMART" id="SM00220">
    <property type="entry name" value="S_TKc"/>
    <property type="match status" value="1"/>
</dbReference>
<dbReference type="SMART" id="SM00133">
    <property type="entry name" value="S_TK_X"/>
    <property type="match status" value="1"/>
</dbReference>
<dbReference type="CDD" id="cd00038">
    <property type="entry name" value="CAP_ED"/>
    <property type="match status" value="3"/>
</dbReference>
<sequence>MGCMESKPAEPEVPPPPGRPPVPIPPSKNTANKPKRAPVTPSIREQMINIHAKAAASGHAGKTGVQQAPERLRNIFAAPLKLVVDFVAPVHAKTPEQIKFIDGAVSDNFVFSSLSLKERRILIQAMEAYTVPNAGTTIIKQGETGDYFYIVEMGAVDFQVDGKDVGQALPGHGFGELALLYDCPRAATCITAKANTKLWRVDQATFRQILASGQISQDTKVKKVLQKVPFLRDLDEFYLSQLADGLTQITFSNGEIIVKKGATGDVFYIIESGQVKVTEIEIGDSKYTDQILKEGDYFGERAIITEEPRVANIKAHGGDVVVFALSRTDFEKYLGSDQDLGDLISKSNDSRQLKAVPLFEKSQLERYEKDTLAGLLKDTTYKAGTVLITEGEEVKGDKQAIYWVRSGKVQLTSATSGGMNTILSEGGYFGEDYLTTTDDAVISKVTVKVLDDAECTLAKLTMAAIVNVISAKERLSPEKKKLVSKLNTSIAFTDLKKHRILGVGTFGQVWLVSSTKPAKPGTSKQAYALKIQSKRELIMHGQVDGVIREKEVMASIDHPFILKLVNTYQDTSSLYMLLELVQGGELFSLLHPPDAADGVPESSARFYAACILEGLSYMHQRKILYRDLKPENVLIDSDGYPVIVDLGFAKIVPDKTYTLCGTPLYLAPEVILSRGHDKGADHWSWAVLVYEMIIGTTPFYEDNIDQISLFKKIVHGKWTVPESNQWSTEANDLVERMIKRRPNQRLGGFVRGDLDIKEHAFFTGGKDSIDFTTLASKSLTAPWKPKLKNALDVSNFDNWDHMQKDNKKDKKLTSKEQSLFNAF</sequence>
<dbReference type="Gene3D" id="2.60.120.10">
    <property type="entry name" value="Jelly Rolls"/>
    <property type="match status" value="3"/>
</dbReference>